<comment type="caution">
    <text evidence="11">The sequence shown here is derived from an EMBL/GenBank/DDBJ whole genome shotgun (WGS) entry which is preliminary data.</text>
</comment>
<dbReference type="EMBL" id="JH711590">
    <property type="protein sequence ID" value="EIW74862.1"/>
    <property type="molecule type" value="Genomic_DNA"/>
</dbReference>
<keyword evidence="8 10" id="KW-0503">Monooxygenase</keyword>
<proteinExistence type="inferred from homology"/>
<dbReference type="OrthoDB" id="2789670at2759"/>
<evidence type="ECO:0000256" key="2">
    <source>
        <dbReference type="ARBA" id="ARBA00005179"/>
    </source>
</evidence>
<evidence type="ECO:0000256" key="3">
    <source>
        <dbReference type="ARBA" id="ARBA00010617"/>
    </source>
</evidence>
<evidence type="ECO:0000313" key="11">
    <source>
        <dbReference type="EMBL" id="EIW74862.1"/>
    </source>
</evidence>
<dbReference type="AlphaFoldDB" id="A0A5M3M658"/>
<comment type="pathway">
    <text evidence="2">Secondary metabolite biosynthesis.</text>
</comment>
<dbReference type="PANTHER" id="PTHR46300:SF7">
    <property type="entry name" value="P450, PUTATIVE (EUROFUNG)-RELATED"/>
    <property type="match status" value="1"/>
</dbReference>
<protein>
    <submittedName>
        <fullName evidence="11">Cytochrome P450</fullName>
    </submittedName>
</protein>
<dbReference type="GO" id="GO:0020037">
    <property type="term" value="F:heme binding"/>
    <property type="evidence" value="ECO:0007669"/>
    <property type="project" value="InterPro"/>
</dbReference>
<evidence type="ECO:0000256" key="10">
    <source>
        <dbReference type="RuleBase" id="RU000461"/>
    </source>
</evidence>
<dbReference type="PROSITE" id="PS00086">
    <property type="entry name" value="CYTOCHROME_P450"/>
    <property type="match status" value="1"/>
</dbReference>
<dbReference type="PRINTS" id="PR00463">
    <property type="entry name" value="EP450I"/>
</dbReference>
<dbReference type="KEGG" id="cput:CONPUDRAFT_66660"/>
<evidence type="ECO:0000313" key="12">
    <source>
        <dbReference type="Proteomes" id="UP000053558"/>
    </source>
</evidence>
<keyword evidence="6 10" id="KW-0560">Oxidoreductase</keyword>
<dbReference type="Proteomes" id="UP000053558">
    <property type="component" value="Unassembled WGS sequence"/>
</dbReference>
<evidence type="ECO:0000256" key="7">
    <source>
        <dbReference type="ARBA" id="ARBA00023004"/>
    </source>
</evidence>
<feature type="binding site" description="axial binding residue" evidence="9">
    <location>
        <position position="420"/>
    </location>
    <ligand>
        <name>heme</name>
        <dbReference type="ChEBI" id="CHEBI:30413"/>
    </ligand>
    <ligandPart>
        <name>Fe</name>
        <dbReference type="ChEBI" id="CHEBI:18248"/>
    </ligandPart>
</feature>
<dbReference type="GeneID" id="19208517"/>
<keyword evidence="5 9" id="KW-0479">Metal-binding</keyword>
<dbReference type="InterPro" id="IPR017972">
    <property type="entry name" value="Cyt_P450_CS"/>
</dbReference>
<comment type="similarity">
    <text evidence="3 10">Belongs to the cytochrome P450 family.</text>
</comment>
<keyword evidence="4 9" id="KW-0349">Heme</keyword>
<dbReference type="PRINTS" id="PR00385">
    <property type="entry name" value="P450"/>
</dbReference>
<dbReference type="CDD" id="cd11065">
    <property type="entry name" value="CYP64-like"/>
    <property type="match status" value="1"/>
</dbReference>
<evidence type="ECO:0000256" key="9">
    <source>
        <dbReference type="PIRSR" id="PIRSR602401-1"/>
    </source>
</evidence>
<evidence type="ECO:0000256" key="4">
    <source>
        <dbReference type="ARBA" id="ARBA00022617"/>
    </source>
</evidence>
<evidence type="ECO:0000256" key="5">
    <source>
        <dbReference type="ARBA" id="ARBA00022723"/>
    </source>
</evidence>
<dbReference type="SUPFAM" id="SSF48264">
    <property type="entry name" value="Cytochrome P450"/>
    <property type="match status" value="1"/>
</dbReference>
<accession>A0A5M3M658</accession>
<comment type="cofactor">
    <cofactor evidence="1 9">
        <name>heme</name>
        <dbReference type="ChEBI" id="CHEBI:30413"/>
    </cofactor>
</comment>
<dbReference type="OMA" id="NDWEEPE"/>
<dbReference type="Gene3D" id="1.10.630.10">
    <property type="entry name" value="Cytochrome P450"/>
    <property type="match status" value="1"/>
</dbReference>
<evidence type="ECO:0000256" key="8">
    <source>
        <dbReference type="ARBA" id="ARBA00023033"/>
    </source>
</evidence>
<organism evidence="11 12">
    <name type="scientific">Coniophora puteana (strain RWD-64-598)</name>
    <name type="common">Brown rot fungus</name>
    <dbReference type="NCBI Taxonomy" id="741705"/>
    <lineage>
        <taxon>Eukaryota</taxon>
        <taxon>Fungi</taxon>
        <taxon>Dikarya</taxon>
        <taxon>Basidiomycota</taxon>
        <taxon>Agaricomycotina</taxon>
        <taxon>Agaricomycetes</taxon>
        <taxon>Agaricomycetidae</taxon>
        <taxon>Boletales</taxon>
        <taxon>Coniophorineae</taxon>
        <taxon>Coniophoraceae</taxon>
        <taxon>Coniophora</taxon>
    </lineage>
</organism>
<dbReference type="RefSeq" id="XP_007774793.1">
    <property type="nucleotide sequence ID" value="XM_007776603.1"/>
</dbReference>
<dbReference type="GO" id="GO:0005506">
    <property type="term" value="F:iron ion binding"/>
    <property type="evidence" value="ECO:0007669"/>
    <property type="project" value="InterPro"/>
</dbReference>
<dbReference type="InterPro" id="IPR036396">
    <property type="entry name" value="Cyt_P450_sf"/>
</dbReference>
<sequence length="469" mass="52504">MRSAQRPSEKSCTIPGPEPWPLLGNIPGIDAKSPWLSYMNWSKTYGGIFLTTALGFNTVIISDEKIAHELLDIRSSKYSARFFDPTGTFDAYGFESLTALMGHSNEWRTHRRIFHQHFRADAAREYRDMQLHKVAELVRNILASPQDYREHLEAFASSTIVAAVYGYQARPVKDPLVQKMTHRLEGILKTIGVEKIVAVNFMPFLQYVPSWLPGGSVNAAVCRESIETLSQEPFASLNETIPESSVPSVGYSGITRQAQLPDGSENEDQHLVKDVCSSAFAAGVETTASTLYTFVLAMVLHPEAQARAYADIVRACGADRIPTFEDREDLPYIDAILRETERWYPVLPLGLPHSVSEDDTYGDYFIPKGTTFMVNIWALCHDEERFPRPDDFLPERFLAEDGTLVKETVDLVFGFGRRVCPGRHFADASLWVAIAALLSTFRFERANGAQGTDIPFDTEWASGATLYVI</sequence>
<dbReference type="InterPro" id="IPR002401">
    <property type="entry name" value="Cyt_P450_E_grp-I"/>
</dbReference>
<name>A0A5M3M658_CONPW</name>
<dbReference type="GO" id="GO:0016705">
    <property type="term" value="F:oxidoreductase activity, acting on paired donors, with incorporation or reduction of molecular oxygen"/>
    <property type="evidence" value="ECO:0007669"/>
    <property type="project" value="InterPro"/>
</dbReference>
<dbReference type="Pfam" id="PF00067">
    <property type="entry name" value="p450"/>
    <property type="match status" value="1"/>
</dbReference>
<evidence type="ECO:0000256" key="6">
    <source>
        <dbReference type="ARBA" id="ARBA00023002"/>
    </source>
</evidence>
<dbReference type="GO" id="GO:0004497">
    <property type="term" value="F:monooxygenase activity"/>
    <property type="evidence" value="ECO:0007669"/>
    <property type="project" value="UniProtKB-KW"/>
</dbReference>
<dbReference type="InterPro" id="IPR050364">
    <property type="entry name" value="Cytochrome_P450_fung"/>
</dbReference>
<keyword evidence="12" id="KW-1185">Reference proteome</keyword>
<dbReference type="InterPro" id="IPR001128">
    <property type="entry name" value="Cyt_P450"/>
</dbReference>
<dbReference type="PANTHER" id="PTHR46300">
    <property type="entry name" value="P450, PUTATIVE (EUROFUNG)-RELATED-RELATED"/>
    <property type="match status" value="1"/>
</dbReference>
<reference evidence="12" key="1">
    <citation type="journal article" date="2012" name="Science">
        <title>The Paleozoic origin of enzymatic lignin decomposition reconstructed from 31 fungal genomes.</title>
        <authorList>
            <person name="Floudas D."/>
            <person name="Binder M."/>
            <person name="Riley R."/>
            <person name="Barry K."/>
            <person name="Blanchette R.A."/>
            <person name="Henrissat B."/>
            <person name="Martinez A.T."/>
            <person name="Otillar R."/>
            <person name="Spatafora J.W."/>
            <person name="Yadav J.S."/>
            <person name="Aerts A."/>
            <person name="Benoit I."/>
            <person name="Boyd A."/>
            <person name="Carlson A."/>
            <person name="Copeland A."/>
            <person name="Coutinho P.M."/>
            <person name="de Vries R.P."/>
            <person name="Ferreira P."/>
            <person name="Findley K."/>
            <person name="Foster B."/>
            <person name="Gaskell J."/>
            <person name="Glotzer D."/>
            <person name="Gorecki P."/>
            <person name="Heitman J."/>
            <person name="Hesse C."/>
            <person name="Hori C."/>
            <person name="Igarashi K."/>
            <person name="Jurgens J.A."/>
            <person name="Kallen N."/>
            <person name="Kersten P."/>
            <person name="Kohler A."/>
            <person name="Kuees U."/>
            <person name="Kumar T.K.A."/>
            <person name="Kuo A."/>
            <person name="LaButti K."/>
            <person name="Larrondo L.F."/>
            <person name="Lindquist E."/>
            <person name="Ling A."/>
            <person name="Lombard V."/>
            <person name="Lucas S."/>
            <person name="Lundell T."/>
            <person name="Martin R."/>
            <person name="McLaughlin D.J."/>
            <person name="Morgenstern I."/>
            <person name="Morin E."/>
            <person name="Murat C."/>
            <person name="Nagy L.G."/>
            <person name="Nolan M."/>
            <person name="Ohm R.A."/>
            <person name="Patyshakuliyeva A."/>
            <person name="Rokas A."/>
            <person name="Ruiz-Duenas F.J."/>
            <person name="Sabat G."/>
            <person name="Salamov A."/>
            <person name="Samejima M."/>
            <person name="Schmutz J."/>
            <person name="Slot J.C."/>
            <person name="St John F."/>
            <person name="Stenlid J."/>
            <person name="Sun H."/>
            <person name="Sun S."/>
            <person name="Syed K."/>
            <person name="Tsang A."/>
            <person name="Wiebenga A."/>
            <person name="Young D."/>
            <person name="Pisabarro A."/>
            <person name="Eastwood D.C."/>
            <person name="Martin F."/>
            <person name="Cullen D."/>
            <person name="Grigoriev I.V."/>
            <person name="Hibbett D.S."/>
        </authorList>
    </citation>
    <scope>NUCLEOTIDE SEQUENCE [LARGE SCALE GENOMIC DNA]</scope>
    <source>
        <strain evidence="12">RWD-64-598 SS2</strain>
    </source>
</reference>
<gene>
    <name evidence="11" type="ORF">CONPUDRAFT_66660</name>
</gene>
<keyword evidence="7 9" id="KW-0408">Iron</keyword>
<evidence type="ECO:0000256" key="1">
    <source>
        <dbReference type="ARBA" id="ARBA00001971"/>
    </source>
</evidence>